<organism evidence="1 2">
    <name type="scientific">Oxalobacter paraformigenes</name>
    <dbReference type="NCBI Taxonomy" id="556268"/>
    <lineage>
        <taxon>Bacteria</taxon>
        <taxon>Pseudomonadati</taxon>
        <taxon>Pseudomonadota</taxon>
        <taxon>Betaproteobacteria</taxon>
        <taxon>Burkholderiales</taxon>
        <taxon>Oxalobacteraceae</taxon>
        <taxon>Oxalobacter</taxon>
    </lineage>
</organism>
<proteinExistence type="predicted"/>
<dbReference type="HOGENOM" id="CLU_181268_0_0_4"/>
<evidence type="ECO:0000313" key="2">
    <source>
        <dbReference type="Proteomes" id="UP000003973"/>
    </source>
</evidence>
<sequence length="81" mass="9573">MGRRSRQIPIAVDQFVNTLFGGWADETISSVAWRKRCESKGWAFLRALIDTLFFWQDNHCRSAWESELYRKQLPPELRGNQ</sequence>
<keyword evidence="2" id="KW-1185">Reference proteome</keyword>
<evidence type="ECO:0000313" key="1">
    <source>
        <dbReference type="EMBL" id="EQM95121.1"/>
    </source>
</evidence>
<gene>
    <name evidence="1" type="ORF">OFAG_02345</name>
</gene>
<dbReference type="eggNOG" id="ENOG5033BPQ">
    <property type="taxonomic scope" value="Bacteria"/>
</dbReference>
<reference evidence="1" key="1">
    <citation type="submission" date="2011-10" db="EMBL/GenBank/DDBJ databases">
        <title>The Genome Sequence of Oxalobacter formigenes HOxBLS.</title>
        <authorList>
            <consortium name="The Broad Institute Genome Sequencing Platform"/>
            <person name="Earl A."/>
            <person name="Ward D."/>
            <person name="Feldgarden M."/>
            <person name="Gevers D."/>
            <person name="Allison M.J."/>
            <person name="Humphrey S."/>
            <person name="Young S.K."/>
            <person name="Zeng Q."/>
            <person name="Gargeya S."/>
            <person name="Fitzgerald M."/>
            <person name="Haas B."/>
            <person name="Abouelleil A."/>
            <person name="Alvarado L."/>
            <person name="Arachchi H.M."/>
            <person name="Berlin A."/>
            <person name="Brown A."/>
            <person name="Chapman S.B."/>
            <person name="Chen Z."/>
            <person name="Dunbar C."/>
            <person name="Freedman E."/>
            <person name="Gearin G."/>
            <person name="Goldberg J."/>
            <person name="Griggs A."/>
            <person name="Gujja S."/>
            <person name="Heiman D."/>
            <person name="Howarth C."/>
            <person name="Larson L."/>
            <person name="Lui A."/>
            <person name="MacDonald P.J.P."/>
            <person name="Montmayeur A."/>
            <person name="Murphy C."/>
            <person name="Neiman D."/>
            <person name="Pearson M."/>
            <person name="Priest M."/>
            <person name="Roberts A."/>
            <person name="Saif S."/>
            <person name="Shea T."/>
            <person name="Shenoy N."/>
            <person name="Sisk P."/>
            <person name="Stolte C."/>
            <person name="Sykes S."/>
            <person name="Wortman J."/>
            <person name="Nusbaum C."/>
            <person name="Birren B."/>
        </authorList>
    </citation>
    <scope>NUCLEOTIDE SEQUENCE [LARGE SCALE GENOMIC DNA]</scope>
    <source>
        <strain evidence="1">HOxBLS</strain>
    </source>
</reference>
<dbReference type="AlphaFoldDB" id="T5LE39"/>
<dbReference type="RefSeq" id="WP_020995339.1">
    <property type="nucleotide sequence ID" value="NZ_CABMNL010000001.1"/>
</dbReference>
<dbReference type="Proteomes" id="UP000003973">
    <property type="component" value="Unassembled WGS sequence"/>
</dbReference>
<comment type="caution">
    <text evidence="1">The sequence shown here is derived from an EMBL/GenBank/DDBJ whole genome shotgun (WGS) entry which is preliminary data.</text>
</comment>
<dbReference type="EMBL" id="ACDP02000029">
    <property type="protein sequence ID" value="EQM95121.1"/>
    <property type="molecule type" value="Genomic_DNA"/>
</dbReference>
<protein>
    <submittedName>
        <fullName evidence="1">Uncharacterized protein</fullName>
    </submittedName>
</protein>
<name>T5LE39_9BURK</name>
<accession>T5LE39</accession>